<dbReference type="GO" id="GO:0005886">
    <property type="term" value="C:plasma membrane"/>
    <property type="evidence" value="ECO:0007669"/>
    <property type="project" value="UniProtKB-SubCell"/>
</dbReference>
<organism evidence="10 11">
    <name type="scientific">Haemophilus influenzae R3021</name>
    <dbReference type="NCBI Taxonomy" id="375432"/>
    <lineage>
        <taxon>Bacteria</taxon>
        <taxon>Pseudomonadati</taxon>
        <taxon>Pseudomonadota</taxon>
        <taxon>Gammaproteobacteria</taxon>
        <taxon>Pasteurellales</taxon>
        <taxon>Pasteurellaceae</taxon>
        <taxon>Haemophilus</taxon>
    </lineage>
</organism>
<evidence type="ECO:0000256" key="2">
    <source>
        <dbReference type="ARBA" id="ARBA00008540"/>
    </source>
</evidence>
<dbReference type="GO" id="GO:0015188">
    <property type="term" value="F:L-isoleucine transmembrane transporter activity"/>
    <property type="evidence" value="ECO:0007669"/>
    <property type="project" value="TreeGrafter"/>
</dbReference>
<keyword evidence="8 9" id="KW-0472">Membrane</keyword>
<dbReference type="GO" id="GO:0015190">
    <property type="term" value="F:L-leucine transmembrane transporter activity"/>
    <property type="evidence" value="ECO:0007669"/>
    <property type="project" value="TreeGrafter"/>
</dbReference>
<dbReference type="GO" id="GO:0015820">
    <property type="term" value="P:L-leucine transport"/>
    <property type="evidence" value="ECO:0007669"/>
    <property type="project" value="TreeGrafter"/>
</dbReference>
<keyword evidence="6 9" id="KW-0029">Amino-acid transport</keyword>
<name>A4N4P1_HAEIF</name>
<gene>
    <name evidence="10" type="ORF">CGSHi22421_05570</name>
</gene>
<evidence type="ECO:0000256" key="7">
    <source>
        <dbReference type="ARBA" id="ARBA00022989"/>
    </source>
</evidence>
<reference evidence="10 11" key="1">
    <citation type="journal article" date="2007" name="Genome Biol.">
        <title>Characterization and modeling of the Haemophilus influenzae core and supragenomes based on the complete genomic sequences of Rd and 12 clinical nontypeable strains.</title>
        <authorList>
            <person name="Hogg J.S."/>
            <person name="Hu F.Z."/>
            <person name="Janto B."/>
            <person name="Boissy R."/>
            <person name="Hayes J."/>
            <person name="Keefe R."/>
            <person name="Post J.C."/>
            <person name="Ehrlich G.D."/>
        </authorList>
    </citation>
    <scope>NUCLEOTIDE SEQUENCE [LARGE SCALE GENOMIC DNA]</scope>
    <source>
        <strain evidence="10 11">R3021</strain>
    </source>
</reference>
<evidence type="ECO:0000313" key="10">
    <source>
        <dbReference type="EMBL" id="EDJ90869.1"/>
    </source>
</evidence>
<feature type="transmembrane region" description="Helical" evidence="9">
    <location>
        <begin position="49"/>
        <end position="75"/>
    </location>
</feature>
<keyword evidence="3 9" id="KW-0813">Transport</keyword>
<proteinExistence type="inferred from homology"/>
<dbReference type="PANTHER" id="PTHR30588:SF0">
    <property type="entry name" value="BRANCHED-CHAIN AMINO ACID PERMEASE BRNQ"/>
    <property type="match status" value="1"/>
</dbReference>
<dbReference type="Pfam" id="PF05525">
    <property type="entry name" value="Branch_AA_trans"/>
    <property type="match status" value="1"/>
</dbReference>
<dbReference type="GO" id="GO:0005304">
    <property type="term" value="F:L-valine transmembrane transporter activity"/>
    <property type="evidence" value="ECO:0007669"/>
    <property type="project" value="TreeGrafter"/>
</dbReference>
<evidence type="ECO:0000256" key="1">
    <source>
        <dbReference type="ARBA" id="ARBA00004651"/>
    </source>
</evidence>
<dbReference type="PANTHER" id="PTHR30588">
    <property type="entry name" value="BRANCHED-CHAIN AMINO ACID TRANSPORT SYSTEM 2 CARRIER PROTEIN"/>
    <property type="match status" value="1"/>
</dbReference>
<dbReference type="InterPro" id="IPR004685">
    <property type="entry name" value="Brnchd-chn_aa_trnsp_Livcs"/>
</dbReference>
<evidence type="ECO:0000256" key="5">
    <source>
        <dbReference type="ARBA" id="ARBA00022692"/>
    </source>
</evidence>
<dbReference type="Proteomes" id="UP000003798">
    <property type="component" value="Unassembled WGS sequence"/>
</dbReference>
<keyword evidence="7 9" id="KW-1133">Transmembrane helix</keyword>
<protein>
    <recommendedName>
        <fullName evidence="9">Branched-chain amino acid transport system carrier protein</fullName>
    </recommendedName>
</protein>
<keyword evidence="4" id="KW-1003">Cell membrane</keyword>
<evidence type="ECO:0000256" key="4">
    <source>
        <dbReference type="ARBA" id="ARBA00022475"/>
    </source>
</evidence>
<evidence type="ECO:0000256" key="9">
    <source>
        <dbReference type="RuleBase" id="RU362122"/>
    </source>
</evidence>
<dbReference type="EMBL" id="AAZE01000008">
    <property type="protein sequence ID" value="EDJ90869.1"/>
    <property type="molecule type" value="Genomic_DNA"/>
</dbReference>
<feature type="transmembrane region" description="Helical" evidence="9">
    <location>
        <begin position="87"/>
        <end position="106"/>
    </location>
</feature>
<comment type="function">
    <text evidence="9">Component of the transport system for branched-chain amino acids.</text>
</comment>
<comment type="subcellular location">
    <subcellularLocation>
        <location evidence="9">Cell inner membrane</location>
        <topology evidence="9">Multi-pass membrane protein</topology>
    </subcellularLocation>
    <subcellularLocation>
        <location evidence="1">Cell membrane</location>
        <topology evidence="1">Multi-pass membrane protein</topology>
    </subcellularLocation>
</comment>
<feature type="transmembrane region" description="Helical" evidence="9">
    <location>
        <begin position="18"/>
        <end position="37"/>
    </location>
</feature>
<accession>A4N4P1</accession>
<sequence length="138" mass="15240">MQAFLFLESKIMFSRKDIIVLGMMIFALFLGAGNIIFPPMEGLSAGQHWTSASLGFVLTGVLMPFITLVVVAILGRGEELTKDLPKWAGTGFLVILYLTIGSTFAMPRITNVAYEMAWLPLDLVEDNASVRFVFSLIF</sequence>
<evidence type="ECO:0000313" key="11">
    <source>
        <dbReference type="Proteomes" id="UP000003798"/>
    </source>
</evidence>
<dbReference type="GO" id="GO:0015818">
    <property type="term" value="P:isoleucine transport"/>
    <property type="evidence" value="ECO:0007669"/>
    <property type="project" value="TreeGrafter"/>
</dbReference>
<comment type="similarity">
    <text evidence="2 9">Belongs to the branched chain amino acid transporter family.</text>
</comment>
<comment type="caution">
    <text evidence="9">Lacks conserved residue(s) required for the propagation of feature annotation.</text>
</comment>
<evidence type="ECO:0000256" key="3">
    <source>
        <dbReference type="ARBA" id="ARBA00022448"/>
    </source>
</evidence>
<dbReference type="AlphaFoldDB" id="A4N4P1"/>
<keyword evidence="5 9" id="KW-0812">Transmembrane</keyword>
<evidence type="ECO:0000256" key="8">
    <source>
        <dbReference type="ARBA" id="ARBA00023136"/>
    </source>
</evidence>
<evidence type="ECO:0000256" key="6">
    <source>
        <dbReference type="ARBA" id="ARBA00022970"/>
    </source>
</evidence>